<gene>
    <name evidence="2" type="ORF">TBRA_LOCUS7664</name>
</gene>
<evidence type="ECO:0000313" key="3">
    <source>
        <dbReference type="Proteomes" id="UP000479190"/>
    </source>
</evidence>
<name>A0A6H5IH57_9HYME</name>
<dbReference type="EMBL" id="CADCXV010000798">
    <property type="protein sequence ID" value="CAB0035779.1"/>
    <property type="molecule type" value="Genomic_DNA"/>
</dbReference>
<sequence length="153" mass="16527">MQRSGRVQKCLPGLVGNPAAVRTAPRHSFSLAGDSEFLRERPRVIRTARGLRAEAGSRGGEPRLSGGGSSAADSLLRRRRRLRGQLARQDALRHRRGVRLFGGCVEIPAGGQRLPGQVVGELINHPSCSVAASFQGRRMPRYTTECDLSSSEG</sequence>
<evidence type="ECO:0000313" key="2">
    <source>
        <dbReference type="EMBL" id="CAB0035779.1"/>
    </source>
</evidence>
<accession>A0A6H5IH57</accession>
<organism evidence="2 3">
    <name type="scientific">Trichogramma brassicae</name>
    <dbReference type="NCBI Taxonomy" id="86971"/>
    <lineage>
        <taxon>Eukaryota</taxon>
        <taxon>Metazoa</taxon>
        <taxon>Ecdysozoa</taxon>
        <taxon>Arthropoda</taxon>
        <taxon>Hexapoda</taxon>
        <taxon>Insecta</taxon>
        <taxon>Pterygota</taxon>
        <taxon>Neoptera</taxon>
        <taxon>Endopterygota</taxon>
        <taxon>Hymenoptera</taxon>
        <taxon>Apocrita</taxon>
        <taxon>Proctotrupomorpha</taxon>
        <taxon>Chalcidoidea</taxon>
        <taxon>Trichogrammatidae</taxon>
        <taxon>Trichogramma</taxon>
    </lineage>
</organism>
<proteinExistence type="predicted"/>
<feature type="region of interest" description="Disordered" evidence="1">
    <location>
        <begin position="50"/>
        <end position="75"/>
    </location>
</feature>
<evidence type="ECO:0000256" key="1">
    <source>
        <dbReference type="SAM" id="MobiDB-lite"/>
    </source>
</evidence>
<protein>
    <submittedName>
        <fullName evidence="2">Uncharacterized protein</fullName>
    </submittedName>
</protein>
<dbReference type="Proteomes" id="UP000479190">
    <property type="component" value="Unassembled WGS sequence"/>
</dbReference>
<reference evidence="2 3" key="1">
    <citation type="submission" date="2020-02" db="EMBL/GenBank/DDBJ databases">
        <authorList>
            <person name="Ferguson B K."/>
        </authorList>
    </citation>
    <scope>NUCLEOTIDE SEQUENCE [LARGE SCALE GENOMIC DNA]</scope>
</reference>
<keyword evidence="3" id="KW-1185">Reference proteome</keyword>
<dbReference type="AlphaFoldDB" id="A0A6H5IH57"/>